<organism evidence="3 4">
    <name type="scientific">Bradyrhizobium erythrophlei</name>
    <dbReference type="NCBI Taxonomy" id="1437360"/>
    <lineage>
        <taxon>Bacteria</taxon>
        <taxon>Pseudomonadati</taxon>
        <taxon>Pseudomonadota</taxon>
        <taxon>Alphaproteobacteria</taxon>
        <taxon>Hyphomicrobiales</taxon>
        <taxon>Nitrobacteraceae</taxon>
        <taxon>Bradyrhizobium</taxon>
    </lineage>
</organism>
<feature type="domain" description="DUF4935" evidence="2">
    <location>
        <begin position="10"/>
        <end position="173"/>
    </location>
</feature>
<reference evidence="3 4" key="1">
    <citation type="submission" date="2016-11" db="EMBL/GenBank/DDBJ databases">
        <authorList>
            <person name="Jaros S."/>
            <person name="Januszkiewicz K."/>
            <person name="Wedrychowicz H."/>
        </authorList>
    </citation>
    <scope>NUCLEOTIDE SEQUENCE [LARGE SCALE GENOMIC DNA]</scope>
    <source>
        <strain evidence="3 4">GAS242</strain>
    </source>
</reference>
<name>A0A1M5ITP7_9BRAD</name>
<evidence type="ECO:0000313" key="3">
    <source>
        <dbReference type="EMBL" id="SHG31718.1"/>
    </source>
</evidence>
<evidence type="ECO:0000259" key="2">
    <source>
        <dbReference type="Pfam" id="PF16289"/>
    </source>
</evidence>
<dbReference type="Proteomes" id="UP000190675">
    <property type="component" value="Chromosome I"/>
</dbReference>
<evidence type="ECO:0000313" key="4">
    <source>
        <dbReference type="Proteomes" id="UP000190675"/>
    </source>
</evidence>
<feature type="region of interest" description="Disordered" evidence="1">
    <location>
        <begin position="364"/>
        <end position="388"/>
    </location>
</feature>
<dbReference type="EMBL" id="LT670818">
    <property type="protein sequence ID" value="SHG31718.1"/>
    <property type="molecule type" value="Genomic_DNA"/>
</dbReference>
<proteinExistence type="predicted"/>
<feature type="compositionally biased region" description="Acidic residues" evidence="1">
    <location>
        <begin position="364"/>
        <end position="376"/>
    </location>
</feature>
<dbReference type="InterPro" id="IPR032557">
    <property type="entry name" value="DUF4935"/>
</dbReference>
<protein>
    <recommendedName>
        <fullName evidence="2">DUF4935 domain-containing protein</fullName>
    </recommendedName>
</protein>
<evidence type="ECO:0000256" key="1">
    <source>
        <dbReference type="SAM" id="MobiDB-lite"/>
    </source>
</evidence>
<accession>A0A1M5ITP7</accession>
<gene>
    <name evidence="3" type="ORF">SAMN05444169_1796</name>
</gene>
<dbReference type="Pfam" id="PF16289">
    <property type="entry name" value="PIN_12"/>
    <property type="match status" value="1"/>
</dbReference>
<sequence>MRPGMHYDAITFDTQTVETNSFHFDGGLLAQLKQFKGGPVRVVVSEIVVREIFKHLVEKTRAARDGAAAAHKKAVDHGLASQNMPFVADSVDIWAVARSRLEKFLRDIGAEIVRATNVPVGDLVDAYFQPSAPFSAAGKNKAEFPDAIALFSLARWASEKNLKILAASQDKGWKAYAALHDWIDLRGELADALSVLQKHAEDARAVVQVLLRSIDENAVPELTRKFEFLLATALSGYDVLGSAESFYEIESDHVELELEELWFVGDEDSYEFSLIQSGPNILAAEVDLEVRVKAETSFYMSIYDSIDKDSTSAGSVTAQTDKEFELKVLITVERDEPSSQFEMSKLEILKGPRTIDFGFVEPDYEPEPEENYEIPDDLPAVGNDEVPW</sequence>
<dbReference type="AlphaFoldDB" id="A0A1M5ITP7"/>